<organism evidence="2 3">
    <name type="scientific">Alicyclobacillus cycloheptanicus</name>
    <dbReference type="NCBI Taxonomy" id="1457"/>
    <lineage>
        <taxon>Bacteria</taxon>
        <taxon>Bacillati</taxon>
        <taxon>Bacillota</taxon>
        <taxon>Bacilli</taxon>
        <taxon>Bacillales</taxon>
        <taxon>Alicyclobacillaceae</taxon>
        <taxon>Alicyclobacillus</taxon>
    </lineage>
</organism>
<accession>A0ABT9XGM2</accession>
<comment type="caution">
    <text evidence="2">The sequence shown here is derived from an EMBL/GenBank/DDBJ whole genome shotgun (WGS) entry which is preliminary data.</text>
</comment>
<dbReference type="InterPro" id="IPR029058">
    <property type="entry name" value="AB_hydrolase_fold"/>
</dbReference>
<dbReference type="EC" id="3.1.1.45" evidence="2"/>
<dbReference type="InterPro" id="IPR002925">
    <property type="entry name" value="Dienelactn_hydro"/>
</dbReference>
<feature type="domain" description="Dienelactone hydrolase" evidence="1">
    <location>
        <begin position="23"/>
        <end position="271"/>
    </location>
</feature>
<sequence>MGVLKTEWVTYGNDGQYVGYAARLERAQTPLPAVIVFQEIWGVDEHIIDVTNRFAEAGYVAFAPDLYAQNGKRPEVLSQERISAVKDFLNSLPPSAWGNPSERDAALAKLPADQQKQVGETFGTLFGGLQMEKYVDQIKATAAFLRSDYAPSKGQGVASVGYCMGGSLSALLACNDPQLKGAVLYYGSVFPSAEQLANVTCPLLGFYGEQDHGITAKVPDFAERVKQSGKSFEYHVYEGAGHAFFNDGRPSYHATAARDAFARTLDFFNRVLA</sequence>
<evidence type="ECO:0000259" key="1">
    <source>
        <dbReference type="Pfam" id="PF01738"/>
    </source>
</evidence>
<dbReference type="Gene3D" id="3.40.50.1820">
    <property type="entry name" value="alpha/beta hydrolase"/>
    <property type="match status" value="1"/>
</dbReference>
<dbReference type="SUPFAM" id="SSF53474">
    <property type="entry name" value="alpha/beta-Hydrolases"/>
    <property type="match status" value="1"/>
</dbReference>
<dbReference type="PANTHER" id="PTHR46623:SF6">
    <property type="entry name" value="ALPHA_BETA-HYDROLASES SUPERFAMILY PROTEIN"/>
    <property type="match status" value="1"/>
</dbReference>
<name>A0ABT9XGM2_9BACL</name>
<dbReference type="EMBL" id="JAUSTP010000005">
    <property type="protein sequence ID" value="MDQ0189214.1"/>
    <property type="molecule type" value="Genomic_DNA"/>
</dbReference>
<reference evidence="2 3" key="1">
    <citation type="submission" date="2023-07" db="EMBL/GenBank/DDBJ databases">
        <title>Genomic Encyclopedia of Type Strains, Phase IV (KMG-IV): sequencing the most valuable type-strain genomes for metagenomic binning, comparative biology and taxonomic classification.</title>
        <authorList>
            <person name="Goeker M."/>
        </authorList>
    </citation>
    <scope>NUCLEOTIDE SEQUENCE [LARGE SCALE GENOMIC DNA]</scope>
    <source>
        <strain evidence="2 3">DSM 4006</strain>
    </source>
</reference>
<dbReference type="Pfam" id="PF01738">
    <property type="entry name" value="DLH"/>
    <property type="match status" value="1"/>
</dbReference>
<evidence type="ECO:0000313" key="2">
    <source>
        <dbReference type="EMBL" id="MDQ0189214.1"/>
    </source>
</evidence>
<keyword evidence="3" id="KW-1185">Reference proteome</keyword>
<proteinExistence type="predicted"/>
<dbReference type="PANTHER" id="PTHR46623">
    <property type="entry name" value="CARBOXYMETHYLENEBUTENOLIDASE-RELATED"/>
    <property type="match status" value="1"/>
</dbReference>
<dbReference type="Proteomes" id="UP001232973">
    <property type="component" value="Unassembled WGS sequence"/>
</dbReference>
<dbReference type="RefSeq" id="WP_274455070.1">
    <property type="nucleotide sequence ID" value="NZ_CP067097.1"/>
</dbReference>
<evidence type="ECO:0000313" key="3">
    <source>
        <dbReference type="Proteomes" id="UP001232973"/>
    </source>
</evidence>
<dbReference type="GO" id="GO:0008806">
    <property type="term" value="F:carboxymethylenebutenolidase activity"/>
    <property type="evidence" value="ECO:0007669"/>
    <property type="project" value="UniProtKB-EC"/>
</dbReference>
<protein>
    <submittedName>
        <fullName evidence="2">Carboxymethylenebutenolidase</fullName>
        <ecNumber evidence="2">3.1.1.45</ecNumber>
    </submittedName>
</protein>
<dbReference type="InterPro" id="IPR051049">
    <property type="entry name" value="Dienelactone_hydrolase-like"/>
</dbReference>
<keyword evidence="2" id="KW-0378">Hydrolase</keyword>
<gene>
    <name evidence="2" type="ORF">J2S03_001030</name>
</gene>